<keyword evidence="1" id="KW-1133">Transmembrane helix</keyword>
<name>A0A9X4D4C6_9PSED</name>
<sequence>MFVIIAGAFFSGVVWAPVFADLKVAQAIETTSYLATIITCAVAVITLSAWRYQFRHAERYATLKDLKVAATDLHSYRGFLLAVKKSCDYQIAHAGDVDPELRSRELGKRQQMLDAIANYNKAWAAAVGFLSTEEESRIIGTPNKFALLSMERPDQLMEACRLCLEGGAQDAFNSTMEQINAEAMNIYAVTVGEIERLLREKV</sequence>
<evidence type="ECO:0000256" key="1">
    <source>
        <dbReference type="SAM" id="Phobius"/>
    </source>
</evidence>
<keyword evidence="1" id="KW-0472">Membrane</keyword>
<dbReference type="AlphaFoldDB" id="A0A9X4D4C6"/>
<feature type="transmembrane region" description="Helical" evidence="1">
    <location>
        <begin position="30"/>
        <end position="50"/>
    </location>
</feature>
<accession>A0A9X4D4C6</accession>
<dbReference type="RefSeq" id="WP_274079848.1">
    <property type="nucleotide sequence ID" value="NZ_JANIAN010000055.1"/>
</dbReference>
<comment type="caution">
    <text evidence="2">The sequence shown here is derived from an EMBL/GenBank/DDBJ whole genome shotgun (WGS) entry which is preliminary data.</text>
</comment>
<keyword evidence="1" id="KW-0812">Transmembrane</keyword>
<gene>
    <name evidence="2" type="ORF">NP533_26195</name>
</gene>
<protein>
    <recommendedName>
        <fullName evidence="4">DUF4760 domain-containing protein</fullName>
    </recommendedName>
</protein>
<dbReference type="EMBL" id="JANIAN010000055">
    <property type="protein sequence ID" value="MDD2109681.1"/>
    <property type="molecule type" value="Genomic_DNA"/>
</dbReference>
<evidence type="ECO:0008006" key="4">
    <source>
        <dbReference type="Google" id="ProtNLM"/>
    </source>
</evidence>
<reference evidence="2" key="1">
    <citation type="submission" date="2022-07" db="EMBL/GenBank/DDBJ databases">
        <title>Multi-strain Analysis of Pseudomonas putida Reveals Metabolic and Genetic Diversity.</title>
        <authorList>
            <person name="Monk J.M."/>
        </authorList>
    </citation>
    <scope>NUCLEOTIDE SEQUENCE</scope>
    <source>
        <strain evidence="2">17514</strain>
    </source>
</reference>
<dbReference type="Proteomes" id="UP001150678">
    <property type="component" value="Unassembled WGS sequence"/>
</dbReference>
<evidence type="ECO:0000313" key="2">
    <source>
        <dbReference type="EMBL" id="MDD2109681.1"/>
    </source>
</evidence>
<organism evidence="2 3">
    <name type="scientific">Pseudomonas asiatica</name>
    <dbReference type="NCBI Taxonomy" id="2219225"/>
    <lineage>
        <taxon>Bacteria</taxon>
        <taxon>Pseudomonadati</taxon>
        <taxon>Pseudomonadota</taxon>
        <taxon>Gammaproteobacteria</taxon>
        <taxon>Pseudomonadales</taxon>
        <taxon>Pseudomonadaceae</taxon>
        <taxon>Pseudomonas</taxon>
    </lineage>
</organism>
<evidence type="ECO:0000313" key="3">
    <source>
        <dbReference type="Proteomes" id="UP001150678"/>
    </source>
</evidence>
<proteinExistence type="predicted"/>